<gene>
    <name evidence="2" type="ORF">D9Q98_004002</name>
</gene>
<reference evidence="2" key="2">
    <citation type="submission" date="2020-11" db="EMBL/GenBank/DDBJ databases">
        <authorList>
            <person name="Cecchin M."/>
            <person name="Marcolungo L."/>
            <person name="Rossato M."/>
            <person name="Girolomoni L."/>
            <person name="Cosentino E."/>
            <person name="Cuine S."/>
            <person name="Li-Beisson Y."/>
            <person name="Delledonne M."/>
            <person name="Ballottari M."/>
        </authorList>
    </citation>
    <scope>NUCLEOTIDE SEQUENCE</scope>
    <source>
        <strain evidence="2">211/11P</strain>
        <tissue evidence="2">Whole cell</tissue>
    </source>
</reference>
<name>A0A9D4TSD4_CHLVU</name>
<dbReference type="Proteomes" id="UP001055712">
    <property type="component" value="Unassembled WGS sequence"/>
</dbReference>
<keyword evidence="3" id="KW-1185">Reference proteome</keyword>
<evidence type="ECO:0000256" key="1">
    <source>
        <dbReference type="SAM" id="MobiDB-lite"/>
    </source>
</evidence>
<feature type="compositionally biased region" description="Polar residues" evidence="1">
    <location>
        <begin position="11"/>
        <end position="27"/>
    </location>
</feature>
<comment type="caution">
    <text evidence="2">The sequence shown here is derived from an EMBL/GenBank/DDBJ whole genome shotgun (WGS) entry which is preliminary data.</text>
</comment>
<evidence type="ECO:0000313" key="2">
    <source>
        <dbReference type="EMBL" id="KAI3432452.1"/>
    </source>
</evidence>
<feature type="region of interest" description="Disordered" evidence="1">
    <location>
        <begin position="1"/>
        <end position="29"/>
    </location>
</feature>
<reference evidence="2" key="1">
    <citation type="journal article" date="2019" name="Plant J.">
        <title>Chlorella vulgaris genome assembly and annotation reveals the molecular basis for metabolic acclimation to high light conditions.</title>
        <authorList>
            <person name="Cecchin M."/>
            <person name="Marcolungo L."/>
            <person name="Rossato M."/>
            <person name="Girolomoni L."/>
            <person name="Cosentino E."/>
            <person name="Cuine S."/>
            <person name="Li-Beisson Y."/>
            <person name="Delledonne M."/>
            <person name="Ballottari M."/>
        </authorList>
    </citation>
    <scope>NUCLEOTIDE SEQUENCE</scope>
    <source>
        <strain evidence="2">211/11P</strain>
    </source>
</reference>
<dbReference type="AlphaFoldDB" id="A0A9D4TSD4"/>
<protein>
    <submittedName>
        <fullName evidence="2">Uncharacterized protein</fullName>
    </submittedName>
</protein>
<sequence>MQLSAAPRSSFGGSIQRSRLQMSQPAQRSLKRCYVLPRRKVASSVDEEAAQAGGDKRALNLVQIVIDHPFEYFVVCAYGVACYLVTQDFFRLGWPFFVVPTGAQLVITTLQCIDGDYDL</sequence>
<dbReference type="EMBL" id="SIDB01000005">
    <property type="protein sequence ID" value="KAI3432452.1"/>
    <property type="molecule type" value="Genomic_DNA"/>
</dbReference>
<proteinExistence type="predicted"/>
<accession>A0A9D4TSD4</accession>
<organism evidence="2 3">
    <name type="scientific">Chlorella vulgaris</name>
    <name type="common">Green alga</name>
    <dbReference type="NCBI Taxonomy" id="3077"/>
    <lineage>
        <taxon>Eukaryota</taxon>
        <taxon>Viridiplantae</taxon>
        <taxon>Chlorophyta</taxon>
        <taxon>core chlorophytes</taxon>
        <taxon>Trebouxiophyceae</taxon>
        <taxon>Chlorellales</taxon>
        <taxon>Chlorellaceae</taxon>
        <taxon>Chlorella clade</taxon>
        <taxon>Chlorella</taxon>
    </lineage>
</organism>
<evidence type="ECO:0000313" key="3">
    <source>
        <dbReference type="Proteomes" id="UP001055712"/>
    </source>
</evidence>